<organism evidence="3 4">
    <name type="scientific">Methylococcus capsulatus (strain ATCC 33009 / NCIMB 11132 / Bath)</name>
    <dbReference type="NCBI Taxonomy" id="243233"/>
    <lineage>
        <taxon>Bacteria</taxon>
        <taxon>Pseudomonadati</taxon>
        <taxon>Pseudomonadota</taxon>
        <taxon>Gammaproteobacteria</taxon>
        <taxon>Methylococcales</taxon>
        <taxon>Methylococcaceae</taxon>
        <taxon>Methylococcus</taxon>
    </lineage>
</organism>
<evidence type="ECO:0000313" key="4">
    <source>
        <dbReference type="Proteomes" id="UP000006821"/>
    </source>
</evidence>
<dbReference type="EMBL" id="AE017282">
    <property type="protein sequence ID" value="AAU90929.1"/>
    <property type="molecule type" value="Genomic_DNA"/>
</dbReference>
<dbReference type="Proteomes" id="UP000006821">
    <property type="component" value="Chromosome"/>
</dbReference>
<dbReference type="InterPro" id="IPR001584">
    <property type="entry name" value="Integrase_cat-core"/>
</dbReference>
<feature type="compositionally biased region" description="Basic and acidic residues" evidence="1">
    <location>
        <begin position="615"/>
        <end position="630"/>
    </location>
</feature>
<dbReference type="Pfam" id="PF00665">
    <property type="entry name" value="rve"/>
    <property type="match status" value="1"/>
</dbReference>
<dbReference type="eggNOG" id="COG2801">
    <property type="taxonomic scope" value="Bacteria"/>
</dbReference>
<dbReference type="InterPro" id="IPR015378">
    <property type="entry name" value="Transposase-like_Mu_C"/>
</dbReference>
<dbReference type="InterPro" id="IPR012337">
    <property type="entry name" value="RNaseH-like_sf"/>
</dbReference>
<dbReference type="GO" id="GO:0003676">
    <property type="term" value="F:nucleic acid binding"/>
    <property type="evidence" value="ECO:0007669"/>
    <property type="project" value="InterPro"/>
</dbReference>
<proteinExistence type="predicted"/>
<dbReference type="STRING" id="243233.MCA2955"/>
<name>Q602V4_METCA</name>
<evidence type="ECO:0000256" key="1">
    <source>
        <dbReference type="SAM" id="MobiDB-lite"/>
    </source>
</evidence>
<feature type="domain" description="Integrase catalytic" evidence="2">
    <location>
        <begin position="246"/>
        <end position="452"/>
    </location>
</feature>
<evidence type="ECO:0000313" key="3">
    <source>
        <dbReference type="EMBL" id="AAU90929.1"/>
    </source>
</evidence>
<sequence>MKLIQAREKEAQRQASLAAELAALESSPEYRAGQAIARQMAEASAREAEARQQDDEALLALFAQATGERGERGRAWLATIQCWRRFYREKFGDQKRSQEKALIAFIKAFNAGALDLDGEVYAPVLKSSGRGKNAQGKGLSLRTLKRKLGLIKKSNIGALLDNHKSPRRGDSLIHQQPRLEQYMLGLLAQQPDIAAVRLHEMAENRFAGDATIKVPSYSAVDRYVKNWKAKNASAYLHLRNPDAWKNKAMPAVGLADGDVVRLNQRWELDSTLGDLLLSDGKRHAVIGVIDVYSRRLKLLVAPTSKARAIAAVVRRAMLDWGVPEQAKTDNGADYASDYLTGIWDAFGVEHVLCPPFSPEYKPHIERALGTFNHDLVELLPGYIGHDVAERKAIEARKSFARRLMEKDGVLEVRLSPEELQKFCDDWTENRYHHRPHAGLEGETPFQRAASYRGEIRRIHNERALDILLSPPVDGKTRSLGKKGLEIHGGFYSHPELWRHHTTGDAFRVMVDETDLGRVYAYDDNGFVCVAICPERLGLPPEAVSRHAMECKRMAAQQRNQGMKTLNRAKKGVDLNAEINSYLRSKAESAGKLATFPQLSTGYTTPALEGAARAAESTDRPPRSPEAEKLSAEAKAHFAASGRSAEIIKLPKRKEHPLERMSDEEKYEFWCSLDAAVKAGGGELPDDAQVRRFYAEFPLSARFKAQAAIR</sequence>
<feature type="region of interest" description="Disordered" evidence="1">
    <location>
        <begin position="608"/>
        <end position="630"/>
    </location>
</feature>
<dbReference type="GO" id="GO:0015074">
    <property type="term" value="P:DNA integration"/>
    <property type="evidence" value="ECO:0007669"/>
    <property type="project" value="InterPro"/>
</dbReference>
<dbReference type="KEGG" id="mca:MCA2955"/>
<gene>
    <name evidence="3" type="ordered locus">MCA2955</name>
</gene>
<dbReference type="PROSITE" id="PS50994">
    <property type="entry name" value="INTEGRASE"/>
    <property type="match status" value="1"/>
</dbReference>
<dbReference type="Gene3D" id="3.30.420.10">
    <property type="entry name" value="Ribonuclease H-like superfamily/Ribonuclease H"/>
    <property type="match status" value="1"/>
</dbReference>
<evidence type="ECO:0000259" key="2">
    <source>
        <dbReference type="PROSITE" id="PS50994"/>
    </source>
</evidence>
<dbReference type="Pfam" id="PF09299">
    <property type="entry name" value="Mu-transpos_C"/>
    <property type="match status" value="1"/>
</dbReference>
<dbReference type="AlphaFoldDB" id="Q602V4"/>
<dbReference type="SUPFAM" id="SSF53098">
    <property type="entry name" value="Ribonuclease H-like"/>
    <property type="match status" value="1"/>
</dbReference>
<dbReference type="HOGENOM" id="CLU_023172_0_0_6"/>
<protein>
    <submittedName>
        <fullName evidence="3">Putative prophage MuMc02, transposase protein A</fullName>
    </submittedName>
</protein>
<accession>Q602V4</accession>
<dbReference type="InterPro" id="IPR036397">
    <property type="entry name" value="RNaseH_sf"/>
</dbReference>
<reference evidence="3 4" key="1">
    <citation type="journal article" date="2004" name="PLoS Biol.">
        <title>Genomic insights into methanotrophy: the complete genome sequence of Methylococcus capsulatus (Bath).</title>
        <authorList>
            <person name="Ward N.L."/>
            <person name="Larsen O."/>
            <person name="Sakwa J."/>
            <person name="Bruseth L."/>
            <person name="Khouri H.M."/>
            <person name="Durkin A.S."/>
            <person name="Dimitrov G."/>
            <person name="Jiang L."/>
            <person name="Scanlan D."/>
            <person name="Kang K.H."/>
            <person name="Lewis M.R."/>
            <person name="Nelson K.E."/>
            <person name="Methe B.A."/>
            <person name="Wu M."/>
            <person name="Heidelberg J.F."/>
            <person name="Paulsen I.T."/>
            <person name="Fouts D.E."/>
            <person name="Ravel J."/>
            <person name="Tettelin H."/>
            <person name="Ren Q."/>
            <person name="Read T.D."/>
            <person name="DeBoy R.T."/>
            <person name="Seshadri R."/>
            <person name="Salzberg S.L."/>
            <person name="Jensen H.B."/>
            <person name="Birkeland N.K."/>
            <person name="Nelson W.C."/>
            <person name="Dodson R.J."/>
            <person name="Grindhaug S.H."/>
            <person name="Holt I.E."/>
            <person name="Eidhammer I."/>
            <person name="Jonasen I."/>
            <person name="Vanaken S."/>
            <person name="Utterback T.R."/>
            <person name="Feldblyum T.V."/>
            <person name="Fraser C.M."/>
            <person name="Lillehaug J.R."/>
            <person name="Eisen J.A."/>
        </authorList>
    </citation>
    <scope>NUCLEOTIDE SEQUENCE [LARGE SCALE GENOMIC DNA]</scope>
    <source>
        <strain evidence="4">ATCC 33009 / NCIMB 11132 / Bath</strain>
    </source>
</reference>